<evidence type="ECO:0000313" key="2">
    <source>
        <dbReference type="EMBL" id="OEU08859.1"/>
    </source>
</evidence>
<accession>A0A1E7ESL3</accession>
<keyword evidence="1" id="KW-0732">Signal</keyword>
<evidence type="ECO:0008006" key="4">
    <source>
        <dbReference type="Google" id="ProtNLM"/>
    </source>
</evidence>
<dbReference type="Proteomes" id="UP000095751">
    <property type="component" value="Unassembled WGS sequence"/>
</dbReference>
<feature type="signal peptide" evidence="1">
    <location>
        <begin position="1"/>
        <end position="25"/>
    </location>
</feature>
<organism evidence="2 3">
    <name type="scientific">Fragilariopsis cylindrus CCMP1102</name>
    <dbReference type="NCBI Taxonomy" id="635003"/>
    <lineage>
        <taxon>Eukaryota</taxon>
        <taxon>Sar</taxon>
        <taxon>Stramenopiles</taxon>
        <taxon>Ochrophyta</taxon>
        <taxon>Bacillariophyta</taxon>
        <taxon>Bacillariophyceae</taxon>
        <taxon>Bacillariophycidae</taxon>
        <taxon>Bacillariales</taxon>
        <taxon>Bacillariaceae</taxon>
        <taxon>Fragilariopsis</taxon>
    </lineage>
</organism>
<dbReference type="AlphaFoldDB" id="A0A1E7ESL3"/>
<feature type="chain" id="PRO_5009192192" description="PSI-F" evidence="1">
    <location>
        <begin position="26"/>
        <end position="172"/>
    </location>
</feature>
<evidence type="ECO:0000313" key="3">
    <source>
        <dbReference type="Proteomes" id="UP000095751"/>
    </source>
</evidence>
<evidence type="ECO:0000256" key="1">
    <source>
        <dbReference type="SAM" id="SignalP"/>
    </source>
</evidence>
<reference evidence="2 3" key="1">
    <citation type="submission" date="2016-09" db="EMBL/GenBank/DDBJ databases">
        <title>Extensive genetic diversity and differential bi-allelic expression allows diatom success in the polar Southern Ocean.</title>
        <authorList>
            <consortium name="DOE Joint Genome Institute"/>
            <person name="Mock T."/>
            <person name="Otillar R.P."/>
            <person name="Strauss J."/>
            <person name="Dupont C."/>
            <person name="Frickenhaus S."/>
            <person name="Maumus F."/>
            <person name="Mcmullan M."/>
            <person name="Sanges R."/>
            <person name="Schmutz J."/>
            <person name="Toseland A."/>
            <person name="Valas R."/>
            <person name="Veluchamy A."/>
            <person name="Ward B.J."/>
            <person name="Allen A."/>
            <person name="Barry K."/>
            <person name="Falciatore A."/>
            <person name="Ferrante M."/>
            <person name="Fortunato A.E."/>
            <person name="Gloeckner G."/>
            <person name="Gruber A."/>
            <person name="Hipkin R."/>
            <person name="Janech M."/>
            <person name="Kroth P."/>
            <person name="Leese F."/>
            <person name="Lindquist E."/>
            <person name="Lyon B.R."/>
            <person name="Martin J."/>
            <person name="Mayer C."/>
            <person name="Parker M."/>
            <person name="Quesneville H."/>
            <person name="Raymond J."/>
            <person name="Uhlig C."/>
            <person name="Valentin K.U."/>
            <person name="Worden A.Z."/>
            <person name="Armbrust E.V."/>
            <person name="Bowler C."/>
            <person name="Green B."/>
            <person name="Moulton V."/>
            <person name="Van Oosterhout C."/>
            <person name="Grigoriev I."/>
        </authorList>
    </citation>
    <scope>NUCLEOTIDE SEQUENCE [LARGE SCALE GENOMIC DNA]</scope>
    <source>
        <strain evidence="2 3">CCMP1102</strain>
    </source>
</reference>
<gene>
    <name evidence="2" type="ORF">FRACYDRAFT_271613</name>
</gene>
<dbReference type="KEGG" id="fcy:FRACYDRAFT_271613"/>
<proteinExistence type="predicted"/>
<dbReference type="InParanoid" id="A0A1E7ESL3"/>
<dbReference type="EMBL" id="KV784378">
    <property type="protein sequence ID" value="OEU08859.1"/>
    <property type="molecule type" value="Genomic_DNA"/>
</dbReference>
<sequence length="172" mass="19430">MSKITMRFILVALVVLLSSLTFCQAFGSARKPKKIDTRPSFDAEKNLYIRNPNDDGVLPYDPIGSLLRQGPAPCWTRLTNGKEYEQGILKYMFNAKVERDEACGNIDAKLNNVMDWNYQKRAELNGAPKVDYNRLDQKQAYLVSAWAFGITPLVISIAQKTFHLGTPLLPFV</sequence>
<dbReference type="OrthoDB" id="42158at2759"/>
<name>A0A1E7ESL3_9STRA</name>
<protein>
    <recommendedName>
        <fullName evidence="4">PSI-F</fullName>
    </recommendedName>
</protein>
<keyword evidence="3" id="KW-1185">Reference proteome</keyword>